<evidence type="ECO:0000313" key="3">
    <source>
        <dbReference type="Proteomes" id="UP000436822"/>
    </source>
</evidence>
<protein>
    <submittedName>
        <fullName evidence="2">Transcriptional regulator</fullName>
    </submittedName>
</protein>
<organism evidence="2 3">
    <name type="scientific">Litoreibacter roseus</name>
    <dbReference type="NCBI Taxonomy" id="2601869"/>
    <lineage>
        <taxon>Bacteria</taxon>
        <taxon>Pseudomonadati</taxon>
        <taxon>Pseudomonadota</taxon>
        <taxon>Alphaproteobacteria</taxon>
        <taxon>Rhodobacterales</taxon>
        <taxon>Roseobacteraceae</taxon>
        <taxon>Litoreibacter</taxon>
    </lineage>
</organism>
<dbReference type="CDD" id="cd00090">
    <property type="entry name" value="HTH_ARSR"/>
    <property type="match status" value="1"/>
</dbReference>
<dbReference type="PRINTS" id="PR00778">
    <property type="entry name" value="HTHARSR"/>
</dbReference>
<dbReference type="InterPro" id="IPR011991">
    <property type="entry name" value="ArsR-like_HTH"/>
</dbReference>
<dbReference type="InterPro" id="IPR001845">
    <property type="entry name" value="HTH_ArsR_DNA-bd_dom"/>
</dbReference>
<dbReference type="Gene3D" id="1.10.10.10">
    <property type="entry name" value="Winged helix-like DNA-binding domain superfamily/Winged helix DNA-binding domain"/>
    <property type="match status" value="1"/>
</dbReference>
<dbReference type="EMBL" id="BLJE01000002">
    <property type="protein sequence ID" value="GFE65103.1"/>
    <property type="molecule type" value="Genomic_DNA"/>
</dbReference>
<dbReference type="GO" id="GO:0003700">
    <property type="term" value="F:DNA-binding transcription factor activity"/>
    <property type="evidence" value="ECO:0007669"/>
    <property type="project" value="InterPro"/>
</dbReference>
<reference evidence="2 3" key="1">
    <citation type="submission" date="2019-12" db="EMBL/GenBank/DDBJ databases">
        <title>Litoreibacter badius sp. nov., a novel bacteriochlorophyll a-containing bacterium in the genus Litoreibacter.</title>
        <authorList>
            <person name="Kanamuro M."/>
            <person name="Takabe Y."/>
            <person name="Mori K."/>
            <person name="Takaichi S."/>
            <person name="Hanada S."/>
        </authorList>
    </citation>
    <scope>NUCLEOTIDE SEQUENCE [LARGE SCALE GENOMIC DNA]</scope>
    <source>
        <strain evidence="2 3">K6</strain>
    </source>
</reference>
<dbReference type="SUPFAM" id="SSF46785">
    <property type="entry name" value="Winged helix' DNA-binding domain"/>
    <property type="match status" value="1"/>
</dbReference>
<gene>
    <name evidence="2" type="ORF">KIN_21770</name>
</gene>
<dbReference type="Proteomes" id="UP000436822">
    <property type="component" value="Unassembled WGS sequence"/>
</dbReference>
<proteinExistence type="predicted"/>
<sequence length="105" mass="12053">MDKETQVFRALADQNRRVLLDLLLESDRSVGELSDRLTISQPAVSQHLQILREAGLVSHHKHGRQNIYSVDAEPLLSVAGWLSKYQAFWDKKLDAFAELLKRKKN</sequence>
<name>A0A6N6JFG2_9RHOB</name>
<keyword evidence="3" id="KW-1185">Reference proteome</keyword>
<evidence type="ECO:0000313" key="2">
    <source>
        <dbReference type="EMBL" id="GFE65103.1"/>
    </source>
</evidence>
<dbReference type="InterPro" id="IPR036390">
    <property type="entry name" value="WH_DNA-bd_sf"/>
</dbReference>
<dbReference type="PROSITE" id="PS50987">
    <property type="entry name" value="HTH_ARSR_2"/>
    <property type="match status" value="1"/>
</dbReference>
<dbReference type="PANTHER" id="PTHR38600:SF1">
    <property type="entry name" value="TRANSCRIPTIONAL REGULATORY PROTEIN"/>
    <property type="match status" value="1"/>
</dbReference>
<dbReference type="InterPro" id="IPR036388">
    <property type="entry name" value="WH-like_DNA-bd_sf"/>
</dbReference>
<dbReference type="Pfam" id="PF01022">
    <property type="entry name" value="HTH_5"/>
    <property type="match status" value="1"/>
</dbReference>
<dbReference type="AlphaFoldDB" id="A0A6N6JFG2"/>
<dbReference type="OrthoDB" id="9790747at2"/>
<dbReference type="SMART" id="SM00418">
    <property type="entry name" value="HTH_ARSR"/>
    <property type="match status" value="1"/>
</dbReference>
<dbReference type="PANTHER" id="PTHR38600">
    <property type="entry name" value="TRANSCRIPTIONAL REGULATORY PROTEIN"/>
    <property type="match status" value="1"/>
</dbReference>
<dbReference type="NCBIfam" id="NF033788">
    <property type="entry name" value="HTH_metalloreg"/>
    <property type="match status" value="1"/>
</dbReference>
<feature type="domain" description="HTH arsR-type" evidence="1">
    <location>
        <begin position="1"/>
        <end position="90"/>
    </location>
</feature>
<accession>A0A6N6JFG2</accession>
<evidence type="ECO:0000259" key="1">
    <source>
        <dbReference type="PROSITE" id="PS50987"/>
    </source>
</evidence>
<comment type="caution">
    <text evidence="2">The sequence shown here is derived from an EMBL/GenBank/DDBJ whole genome shotgun (WGS) entry which is preliminary data.</text>
</comment>
<dbReference type="RefSeq" id="WP_159806772.1">
    <property type="nucleotide sequence ID" value="NZ_BLJE01000002.1"/>
</dbReference>